<dbReference type="OrthoDB" id="1097361at2"/>
<keyword evidence="2" id="KW-0067">ATP-binding</keyword>
<organism evidence="5">
    <name type="scientific">Sphingobacterium sp. (strain 21)</name>
    <dbReference type="NCBI Taxonomy" id="743722"/>
    <lineage>
        <taxon>Bacteria</taxon>
        <taxon>Pseudomonadati</taxon>
        <taxon>Bacteroidota</taxon>
        <taxon>Sphingobacteriia</taxon>
        <taxon>Sphingobacteriales</taxon>
        <taxon>Sphingobacteriaceae</taxon>
        <taxon>Sphingobacterium</taxon>
    </lineage>
</organism>
<dbReference type="SMART" id="SM00534">
    <property type="entry name" value="MUTSac"/>
    <property type="match status" value="1"/>
</dbReference>
<dbReference type="AlphaFoldDB" id="F4CCI1"/>
<dbReference type="SUPFAM" id="SSF48334">
    <property type="entry name" value="DNA repair protein MutS, domain III"/>
    <property type="match status" value="1"/>
</dbReference>
<dbReference type="PANTHER" id="PTHR11361">
    <property type="entry name" value="DNA MISMATCH REPAIR PROTEIN MUTS FAMILY MEMBER"/>
    <property type="match status" value="1"/>
</dbReference>
<dbReference type="GO" id="GO:0005524">
    <property type="term" value="F:ATP binding"/>
    <property type="evidence" value="ECO:0007669"/>
    <property type="project" value="UniProtKB-KW"/>
</dbReference>
<name>F4CCI1_SPHS2</name>
<evidence type="ECO:0000259" key="4">
    <source>
        <dbReference type="SMART" id="SM00534"/>
    </source>
</evidence>
<dbReference type="Pfam" id="PF00488">
    <property type="entry name" value="MutS_V"/>
    <property type="match status" value="1"/>
</dbReference>
<sequence>MFLYVKTKRPINTLNMNDTFLIDNQTIDDLQLFESPKYNRSVYAYFDYTTTLGGKTRLKELFQTPLRNIYDLQTRVEDLRFLYEEIENISFQKEPMDFIEFYLANSDSPKKYSFFRALKKSIQYQYKKKQEQYNKQRGLIEILDTISFLNELCQELQKKGQVSFIKNLSILINTIYADAFIRNCLEKNYRKLKGIRLERCDYLIRKIYRQEIRDILNYVYQLDAYYSVALAAKKHSFSFPQYIQHDKSKLELKAVFHPFLHNPIVNDFSLTANNHLCFLTGVNMSGKSTLMKSIAIATYLAHIGFPIPAKKMTTGLFNGLLTTINLADDLTQGRSHFYNEVLRVKFVAQELSTRKNLLIIFDELFRGTNVKDAYECSLLIVEAFSKHPNSLFVISSHLVEIAHNLKDITPIQFKHFQTQFGTNGPTFNHILLDGITSDRIGTWLLKNEGILEMLNDMTNNNDTGH</sequence>
<evidence type="ECO:0000256" key="2">
    <source>
        <dbReference type="ARBA" id="ARBA00022840"/>
    </source>
</evidence>
<dbReference type="PATRIC" id="fig|743722.3.peg.5419"/>
<dbReference type="HOGENOM" id="CLU_629554_0_0_10"/>
<dbReference type="GO" id="GO:0030983">
    <property type="term" value="F:mismatched DNA binding"/>
    <property type="evidence" value="ECO:0007669"/>
    <property type="project" value="InterPro"/>
</dbReference>
<dbReference type="GO" id="GO:0140664">
    <property type="term" value="F:ATP-dependent DNA damage sensor activity"/>
    <property type="evidence" value="ECO:0007669"/>
    <property type="project" value="InterPro"/>
</dbReference>
<dbReference type="STRING" id="743722.Sph21_5111"/>
<dbReference type="GO" id="GO:0006298">
    <property type="term" value="P:mismatch repair"/>
    <property type="evidence" value="ECO:0007669"/>
    <property type="project" value="InterPro"/>
</dbReference>
<dbReference type="InterPro" id="IPR027417">
    <property type="entry name" value="P-loop_NTPase"/>
</dbReference>
<dbReference type="InterPro" id="IPR000432">
    <property type="entry name" value="DNA_mismatch_repair_MutS_C"/>
</dbReference>
<dbReference type="InterPro" id="IPR045076">
    <property type="entry name" value="MutS"/>
</dbReference>
<feature type="domain" description="DNA mismatch repair proteins mutS family" evidence="4">
    <location>
        <begin position="274"/>
        <end position="459"/>
    </location>
</feature>
<evidence type="ECO:0000313" key="5">
    <source>
        <dbReference type="EMBL" id="ADZ81600.1"/>
    </source>
</evidence>
<proteinExistence type="predicted"/>
<reference evidence="5" key="1">
    <citation type="submission" date="2011-03" db="EMBL/GenBank/DDBJ databases">
        <title>Complete sequence of Sphingobacterium sp. 21.</title>
        <authorList>
            <consortium name="US DOE Joint Genome Institute"/>
            <person name="Lucas S."/>
            <person name="Copeland A."/>
            <person name="Lapidus A."/>
            <person name="Cheng J.-F."/>
            <person name="Goodwin L."/>
            <person name="Pitluck S."/>
            <person name="Davenport K."/>
            <person name="Detter J.C."/>
            <person name="Han C."/>
            <person name="Tapia R."/>
            <person name="Land M."/>
            <person name="Hauser L."/>
            <person name="Kyrpides N."/>
            <person name="Ivanova N."/>
            <person name="Ovchinnikova G."/>
            <person name="Pagani I."/>
            <person name="Siebers A.K."/>
            <person name="Allgaier M."/>
            <person name="Thelen M.P."/>
            <person name="Hugenholtz P."/>
            <person name="Woyke T."/>
        </authorList>
    </citation>
    <scope>NUCLEOTIDE SEQUENCE</scope>
    <source>
        <strain evidence="5">21</strain>
    </source>
</reference>
<protein>
    <submittedName>
        <fullName evidence="5">DNA mismatch repair protein MutS domain protein</fullName>
    </submittedName>
</protein>
<dbReference type="InterPro" id="IPR036187">
    <property type="entry name" value="DNA_mismatch_repair_MutS_sf"/>
</dbReference>
<dbReference type="SUPFAM" id="SSF52540">
    <property type="entry name" value="P-loop containing nucleoside triphosphate hydrolases"/>
    <property type="match status" value="1"/>
</dbReference>
<dbReference type="PANTHER" id="PTHR11361:SF34">
    <property type="entry name" value="DNA MISMATCH REPAIR PROTEIN MSH1, MITOCHONDRIAL"/>
    <property type="match status" value="1"/>
</dbReference>
<gene>
    <name evidence="5" type="ordered locus">Sph21_5111</name>
</gene>
<dbReference type="eggNOG" id="COG0249">
    <property type="taxonomic scope" value="Bacteria"/>
</dbReference>
<dbReference type="EMBL" id="CP002584">
    <property type="protein sequence ID" value="ADZ81600.1"/>
    <property type="molecule type" value="Genomic_DNA"/>
</dbReference>
<dbReference type="Gene3D" id="3.40.50.300">
    <property type="entry name" value="P-loop containing nucleotide triphosphate hydrolases"/>
    <property type="match status" value="1"/>
</dbReference>
<keyword evidence="1" id="KW-0547">Nucleotide-binding</keyword>
<dbReference type="KEGG" id="shg:Sph21_5111"/>
<keyword evidence="3" id="KW-0238">DNA-binding</keyword>
<evidence type="ECO:0000256" key="1">
    <source>
        <dbReference type="ARBA" id="ARBA00022741"/>
    </source>
</evidence>
<dbReference type="Gene3D" id="1.10.1420.10">
    <property type="match status" value="1"/>
</dbReference>
<accession>F4CCI1</accession>
<evidence type="ECO:0000256" key="3">
    <source>
        <dbReference type="ARBA" id="ARBA00023125"/>
    </source>
</evidence>